<accession>A0A512B3C1</accession>
<feature type="domain" description="Transposase IS4-like" evidence="1">
    <location>
        <begin position="38"/>
        <end position="89"/>
    </location>
</feature>
<dbReference type="Gene3D" id="1.10.740.10">
    <property type="entry name" value="Transferase Inhibitor Protein From Tn5, Chain"/>
    <property type="match status" value="1"/>
</dbReference>
<reference evidence="2 3" key="1">
    <citation type="submission" date="2019-07" db="EMBL/GenBank/DDBJ databases">
        <title>Whole genome shotgun sequence of Adhaeribacter aerolatus NBRC 106133.</title>
        <authorList>
            <person name="Hosoyama A."/>
            <person name="Uohara A."/>
            <person name="Ohji S."/>
            <person name="Ichikawa N."/>
        </authorList>
    </citation>
    <scope>NUCLEOTIDE SEQUENCE [LARGE SCALE GENOMIC DNA]</scope>
    <source>
        <strain evidence="2 3">NBRC 106133</strain>
    </source>
</reference>
<dbReference type="EMBL" id="BJYS01000037">
    <property type="protein sequence ID" value="GEO06452.1"/>
    <property type="molecule type" value="Genomic_DNA"/>
</dbReference>
<dbReference type="RefSeq" id="WP_146902507.1">
    <property type="nucleotide sequence ID" value="NZ_BJYS01000037.1"/>
</dbReference>
<dbReference type="Gene3D" id="3.90.350.10">
    <property type="entry name" value="Transposase Inhibitor Protein From Tn5, Chain A, domain 1"/>
    <property type="match status" value="1"/>
</dbReference>
<proteinExistence type="predicted"/>
<dbReference type="GO" id="GO:0006313">
    <property type="term" value="P:DNA transposition"/>
    <property type="evidence" value="ECO:0007669"/>
    <property type="project" value="InterPro"/>
</dbReference>
<dbReference type="SUPFAM" id="SSF53098">
    <property type="entry name" value="Ribonuclease H-like"/>
    <property type="match status" value="1"/>
</dbReference>
<protein>
    <recommendedName>
        <fullName evidence="1">Transposase IS4-like domain-containing protein</fullName>
    </recommendedName>
</protein>
<dbReference type="PANTHER" id="PTHR37319">
    <property type="entry name" value="TRANSPOSASE"/>
    <property type="match status" value="1"/>
</dbReference>
<sequence>MAHPCWVVKVQEDACSVVKQEEPISWLLLTSHLVEKPQQALQIIAYYQQRWHIEQVFRTLKTKGLRLEGSQVHTEAALKKLLLLALIAAVKVVQLIRARDGTTTQTMADVFTPAEQQVLGQLNVTLQGKTDKLKNPFQPDSLAFAAWIIARLSGWSGYQRQRPPGPIDFLIGLQRFQERCQGY</sequence>
<dbReference type="InterPro" id="IPR002559">
    <property type="entry name" value="Transposase_11"/>
</dbReference>
<gene>
    <name evidence="2" type="ORF">AAE02nite_41160</name>
</gene>
<name>A0A512B3C1_9BACT</name>
<dbReference type="GO" id="GO:0003677">
    <property type="term" value="F:DNA binding"/>
    <property type="evidence" value="ECO:0007669"/>
    <property type="project" value="InterPro"/>
</dbReference>
<dbReference type="Proteomes" id="UP000321532">
    <property type="component" value="Unassembled WGS sequence"/>
</dbReference>
<dbReference type="InterPro" id="IPR047768">
    <property type="entry name" value="Tn5p-like"/>
</dbReference>
<dbReference type="OrthoDB" id="940548at2"/>
<dbReference type="GO" id="GO:0004803">
    <property type="term" value="F:transposase activity"/>
    <property type="evidence" value="ECO:0007669"/>
    <property type="project" value="InterPro"/>
</dbReference>
<keyword evidence="3" id="KW-1185">Reference proteome</keyword>
<comment type="caution">
    <text evidence="2">The sequence shown here is derived from an EMBL/GenBank/DDBJ whole genome shotgun (WGS) entry which is preliminary data.</text>
</comment>
<organism evidence="2 3">
    <name type="scientific">Adhaeribacter aerolatus</name>
    <dbReference type="NCBI Taxonomy" id="670289"/>
    <lineage>
        <taxon>Bacteria</taxon>
        <taxon>Pseudomonadati</taxon>
        <taxon>Bacteroidota</taxon>
        <taxon>Cytophagia</taxon>
        <taxon>Cytophagales</taxon>
        <taxon>Hymenobacteraceae</taxon>
        <taxon>Adhaeribacter</taxon>
    </lineage>
</organism>
<dbReference type="InterPro" id="IPR012337">
    <property type="entry name" value="RNaseH-like_sf"/>
</dbReference>
<evidence type="ECO:0000259" key="1">
    <source>
        <dbReference type="Pfam" id="PF01609"/>
    </source>
</evidence>
<dbReference type="Pfam" id="PF01609">
    <property type="entry name" value="DDE_Tnp_1"/>
    <property type="match status" value="1"/>
</dbReference>
<evidence type="ECO:0000313" key="2">
    <source>
        <dbReference type="EMBL" id="GEO06452.1"/>
    </source>
</evidence>
<dbReference type="InterPro" id="IPR014737">
    <property type="entry name" value="Transposase_Tn5-like_C"/>
</dbReference>
<dbReference type="AlphaFoldDB" id="A0A512B3C1"/>
<evidence type="ECO:0000313" key="3">
    <source>
        <dbReference type="Proteomes" id="UP000321532"/>
    </source>
</evidence>
<dbReference type="PANTHER" id="PTHR37319:SF1">
    <property type="entry name" value="TRANSPOSASE TN5 DIMERISATION DOMAIN-CONTAINING PROTEIN"/>
    <property type="match status" value="1"/>
</dbReference>